<dbReference type="AlphaFoldDB" id="A0A9W7DJD1"/>
<evidence type="ECO:0000313" key="1">
    <source>
        <dbReference type="EMBL" id="GMG49227.1"/>
    </source>
</evidence>
<protein>
    <submittedName>
        <fullName evidence="1">Unnamed protein product</fullName>
    </submittedName>
</protein>
<gene>
    <name evidence="1" type="ORF">Amon01_000708800</name>
</gene>
<reference evidence="1" key="1">
    <citation type="submission" date="2023-04" db="EMBL/GenBank/DDBJ databases">
        <title>Ambrosiozyma monospora NBRC 1965.</title>
        <authorList>
            <person name="Ichikawa N."/>
            <person name="Sato H."/>
            <person name="Tonouchi N."/>
        </authorList>
    </citation>
    <scope>NUCLEOTIDE SEQUENCE</scope>
    <source>
        <strain evidence="1">NBRC 1965</strain>
    </source>
</reference>
<accession>A0A9W7DJD1</accession>
<dbReference type="OrthoDB" id="4037325at2759"/>
<dbReference type="EMBL" id="BSXU01004962">
    <property type="protein sequence ID" value="GMG49227.1"/>
    <property type="molecule type" value="Genomic_DNA"/>
</dbReference>
<comment type="caution">
    <text evidence="1">The sequence shown here is derived from an EMBL/GenBank/DDBJ whole genome shotgun (WGS) entry which is preliminary data.</text>
</comment>
<dbReference type="Proteomes" id="UP001165063">
    <property type="component" value="Unassembled WGS sequence"/>
</dbReference>
<proteinExistence type="predicted"/>
<sequence>MSGTNNWDQLKSLRSSKLRVFGEKCVVTLPPYTDKLDTRASVGIYLGYDHSTYGHSVFIPKVEGDLTSGFHEYTRHVRFLPTSKLYADSCTEHGDIDIPSTDFSYDIDMMDVDASDTDEDIVLTDATDLLVDNEVSDDEVMDDAGEYMHDSITIELQQHDQYVGDTGNTLYCNL</sequence>
<evidence type="ECO:0000313" key="2">
    <source>
        <dbReference type="Proteomes" id="UP001165063"/>
    </source>
</evidence>
<name>A0A9W7DJD1_AMBMO</name>
<organism evidence="1 2">
    <name type="scientific">Ambrosiozyma monospora</name>
    <name type="common">Yeast</name>
    <name type="synonym">Endomycopsis monosporus</name>
    <dbReference type="NCBI Taxonomy" id="43982"/>
    <lineage>
        <taxon>Eukaryota</taxon>
        <taxon>Fungi</taxon>
        <taxon>Dikarya</taxon>
        <taxon>Ascomycota</taxon>
        <taxon>Saccharomycotina</taxon>
        <taxon>Pichiomycetes</taxon>
        <taxon>Pichiales</taxon>
        <taxon>Pichiaceae</taxon>
        <taxon>Ambrosiozyma</taxon>
    </lineage>
</organism>
<keyword evidence="2" id="KW-1185">Reference proteome</keyword>